<proteinExistence type="predicted"/>
<comment type="caution">
    <text evidence="1">The sequence shown here is derived from an EMBL/GenBank/DDBJ whole genome shotgun (WGS) entry which is preliminary data.</text>
</comment>
<organism evidence="1 2">
    <name type="scientific">Tanacetum coccineum</name>
    <dbReference type="NCBI Taxonomy" id="301880"/>
    <lineage>
        <taxon>Eukaryota</taxon>
        <taxon>Viridiplantae</taxon>
        <taxon>Streptophyta</taxon>
        <taxon>Embryophyta</taxon>
        <taxon>Tracheophyta</taxon>
        <taxon>Spermatophyta</taxon>
        <taxon>Magnoliopsida</taxon>
        <taxon>eudicotyledons</taxon>
        <taxon>Gunneridae</taxon>
        <taxon>Pentapetalae</taxon>
        <taxon>asterids</taxon>
        <taxon>campanulids</taxon>
        <taxon>Asterales</taxon>
        <taxon>Asteraceae</taxon>
        <taxon>Asteroideae</taxon>
        <taxon>Anthemideae</taxon>
        <taxon>Anthemidinae</taxon>
        <taxon>Tanacetum</taxon>
    </lineage>
</organism>
<protein>
    <submittedName>
        <fullName evidence="1">Uncharacterized protein</fullName>
    </submittedName>
</protein>
<accession>A0ABQ5EAP5</accession>
<evidence type="ECO:0000313" key="1">
    <source>
        <dbReference type="EMBL" id="GJT47951.1"/>
    </source>
</evidence>
<dbReference type="EMBL" id="BQNB010016112">
    <property type="protein sequence ID" value="GJT47951.1"/>
    <property type="molecule type" value="Genomic_DNA"/>
</dbReference>
<keyword evidence="2" id="KW-1185">Reference proteome</keyword>
<evidence type="ECO:0000313" key="2">
    <source>
        <dbReference type="Proteomes" id="UP001151760"/>
    </source>
</evidence>
<sequence>MGICHVGNPIKPHWLKVNYKKSRAVIVGIGEQEKLMAKIALGFYLTQETHMLEALSEETQEGAQDL</sequence>
<name>A0ABQ5EAP5_9ASTR</name>
<reference evidence="1" key="2">
    <citation type="submission" date="2022-01" db="EMBL/GenBank/DDBJ databases">
        <authorList>
            <person name="Yamashiro T."/>
            <person name="Shiraishi A."/>
            <person name="Satake H."/>
            <person name="Nakayama K."/>
        </authorList>
    </citation>
    <scope>NUCLEOTIDE SEQUENCE</scope>
</reference>
<gene>
    <name evidence="1" type="ORF">Tco_0974108</name>
</gene>
<reference evidence="1" key="1">
    <citation type="journal article" date="2022" name="Int. J. Mol. Sci.">
        <title>Draft Genome of Tanacetum Coccineum: Genomic Comparison of Closely Related Tanacetum-Family Plants.</title>
        <authorList>
            <person name="Yamashiro T."/>
            <person name="Shiraishi A."/>
            <person name="Nakayama K."/>
            <person name="Satake H."/>
        </authorList>
    </citation>
    <scope>NUCLEOTIDE SEQUENCE</scope>
</reference>
<dbReference type="Proteomes" id="UP001151760">
    <property type="component" value="Unassembled WGS sequence"/>
</dbReference>